<reference evidence="1" key="1">
    <citation type="journal article" date="2020" name="Nature">
        <title>Giant virus diversity and host interactions through global metagenomics.</title>
        <authorList>
            <person name="Schulz F."/>
            <person name="Roux S."/>
            <person name="Paez-Espino D."/>
            <person name="Jungbluth S."/>
            <person name="Walsh D.A."/>
            <person name="Denef V.J."/>
            <person name="McMahon K.D."/>
            <person name="Konstantinidis K.T."/>
            <person name="Eloe-Fadrosh E.A."/>
            <person name="Kyrpides N.C."/>
            <person name="Woyke T."/>
        </authorList>
    </citation>
    <scope>NUCLEOTIDE SEQUENCE</scope>
    <source>
        <strain evidence="1">GVMAG-S-1017745-26</strain>
    </source>
</reference>
<sequence length="76" mass="9041">MDVVNNLDFNIDMLSLHKMLFIYNAVINGWTVKLVSKNNFEFTKKKEKVKKEILLDNFLKYFSKNNLDINTIIKKN</sequence>
<organism evidence="1">
    <name type="scientific">viral metagenome</name>
    <dbReference type="NCBI Taxonomy" id="1070528"/>
    <lineage>
        <taxon>unclassified sequences</taxon>
        <taxon>metagenomes</taxon>
        <taxon>organismal metagenomes</taxon>
    </lineage>
</organism>
<protein>
    <submittedName>
        <fullName evidence="1">Uncharacterized protein</fullName>
    </submittedName>
</protein>
<dbReference type="EMBL" id="MN740583">
    <property type="protein sequence ID" value="QHU35037.1"/>
    <property type="molecule type" value="Genomic_DNA"/>
</dbReference>
<evidence type="ECO:0000313" key="1">
    <source>
        <dbReference type="EMBL" id="QHU35037.1"/>
    </source>
</evidence>
<accession>A0A6C0LWN0</accession>
<dbReference type="AlphaFoldDB" id="A0A6C0LWN0"/>
<proteinExistence type="predicted"/>
<name>A0A6C0LWN0_9ZZZZ</name>